<dbReference type="SUPFAM" id="SSF55781">
    <property type="entry name" value="GAF domain-like"/>
    <property type="match status" value="2"/>
</dbReference>
<dbReference type="GO" id="GO:0000155">
    <property type="term" value="F:phosphorelay sensor kinase activity"/>
    <property type="evidence" value="ECO:0007669"/>
    <property type="project" value="InterPro"/>
</dbReference>
<dbReference type="Gene3D" id="3.40.50.2300">
    <property type="match status" value="1"/>
</dbReference>
<dbReference type="CDD" id="cd00130">
    <property type="entry name" value="PAS"/>
    <property type="match status" value="1"/>
</dbReference>
<evidence type="ECO:0000256" key="6">
    <source>
        <dbReference type="PROSITE-ProRule" id="PRU00169"/>
    </source>
</evidence>
<dbReference type="SUPFAM" id="SSF55874">
    <property type="entry name" value="ATPase domain of HSP90 chaperone/DNA topoisomerase II/histidine kinase"/>
    <property type="match status" value="1"/>
</dbReference>
<evidence type="ECO:0000256" key="2">
    <source>
        <dbReference type="ARBA" id="ARBA00012438"/>
    </source>
</evidence>
<reference evidence="11 12" key="1">
    <citation type="submission" date="2019-03" db="EMBL/GenBank/DDBJ databases">
        <title>Genomic Encyclopedia of Type Strains, Phase IV (KMG-IV): sequencing the most valuable type-strain genomes for metagenomic binning, comparative biology and taxonomic classification.</title>
        <authorList>
            <person name="Goeker M."/>
        </authorList>
    </citation>
    <scope>NUCLEOTIDE SEQUENCE [LARGE SCALE GENOMIC DNA]</scope>
    <source>
        <strain evidence="11 12">DSM 26377</strain>
    </source>
</reference>
<keyword evidence="3 6" id="KW-0597">Phosphoprotein</keyword>
<dbReference type="EC" id="2.7.13.3" evidence="2"/>
<dbReference type="SMART" id="SM00387">
    <property type="entry name" value="HATPase_c"/>
    <property type="match status" value="1"/>
</dbReference>
<dbReference type="InterPro" id="IPR035965">
    <property type="entry name" value="PAS-like_dom_sf"/>
</dbReference>
<dbReference type="Gene3D" id="1.10.287.130">
    <property type="match status" value="1"/>
</dbReference>
<protein>
    <recommendedName>
        <fullName evidence="2">histidine kinase</fullName>
        <ecNumber evidence="2">2.7.13.3</ecNumber>
    </recommendedName>
</protein>
<dbReference type="SMART" id="SM00091">
    <property type="entry name" value="PAS"/>
    <property type="match status" value="1"/>
</dbReference>
<dbReference type="SMART" id="SM00448">
    <property type="entry name" value="REC"/>
    <property type="match status" value="1"/>
</dbReference>
<gene>
    <name evidence="11" type="ORF">DFR24_2073</name>
</gene>
<dbReference type="InterPro" id="IPR013655">
    <property type="entry name" value="PAS_fold_3"/>
</dbReference>
<dbReference type="Pfam" id="PF01590">
    <property type="entry name" value="GAF"/>
    <property type="match status" value="2"/>
</dbReference>
<dbReference type="Pfam" id="PF00072">
    <property type="entry name" value="Response_reg"/>
    <property type="match status" value="1"/>
</dbReference>
<comment type="catalytic activity">
    <reaction evidence="1">
        <text>ATP + protein L-histidine = ADP + protein N-phospho-L-histidine.</text>
        <dbReference type="EC" id="2.7.13.3"/>
    </reaction>
</comment>
<evidence type="ECO:0000259" key="10">
    <source>
        <dbReference type="PROSITE" id="PS50113"/>
    </source>
</evidence>
<dbReference type="PROSITE" id="PS50113">
    <property type="entry name" value="PAC"/>
    <property type="match status" value="1"/>
</dbReference>
<dbReference type="SMART" id="SM00065">
    <property type="entry name" value="GAF"/>
    <property type="match status" value="2"/>
</dbReference>
<dbReference type="Gene3D" id="3.30.450.40">
    <property type="match status" value="2"/>
</dbReference>
<dbReference type="Pfam" id="PF00512">
    <property type="entry name" value="HisKA"/>
    <property type="match status" value="1"/>
</dbReference>
<dbReference type="CDD" id="cd17580">
    <property type="entry name" value="REC_2_DhkD-like"/>
    <property type="match status" value="1"/>
</dbReference>
<evidence type="ECO:0000256" key="1">
    <source>
        <dbReference type="ARBA" id="ARBA00000085"/>
    </source>
</evidence>
<name>A0A4R7PEM8_9GAMM</name>
<feature type="domain" description="Response regulatory" evidence="8">
    <location>
        <begin position="799"/>
        <end position="915"/>
    </location>
</feature>
<keyword evidence="5" id="KW-0418">Kinase</keyword>
<dbReference type="PANTHER" id="PTHR43047">
    <property type="entry name" value="TWO-COMPONENT HISTIDINE PROTEIN KINASE"/>
    <property type="match status" value="1"/>
</dbReference>
<evidence type="ECO:0000256" key="4">
    <source>
        <dbReference type="ARBA" id="ARBA00022679"/>
    </source>
</evidence>
<dbReference type="InterPro" id="IPR005467">
    <property type="entry name" value="His_kinase_dom"/>
</dbReference>
<dbReference type="GO" id="GO:0005886">
    <property type="term" value="C:plasma membrane"/>
    <property type="evidence" value="ECO:0007669"/>
    <property type="project" value="UniProtKB-ARBA"/>
</dbReference>
<dbReference type="PRINTS" id="PR00344">
    <property type="entry name" value="BCTRLSENSOR"/>
</dbReference>
<dbReference type="InterPro" id="IPR000700">
    <property type="entry name" value="PAS-assoc_C"/>
</dbReference>
<evidence type="ECO:0000313" key="12">
    <source>
        <dbReference type="Proteomes" id="UP000295341"/>
    </source>
</evidence>
<dbReference type="OrthoDB" id="8820742at2"/>
<dbReference type="PROSITE" id="PS50112">
    <property type="entry name" value="PAS"/>
    <property type="match status" value="1"/>
</dbReference>
<dbReference type="InterPro" id="IPR004358">
    <property type="entry name" value="Sig_transdc_His_kin-like_C"/>
</dbReference>
<feature type="domain" description="PAS" evidence="9">
    <location>
        <begin position="249"/>
        <end position="320"/>
    </location>
</feature>
<dbReference type="FunFam" id="3.30.565.10:FF:000006">
    <property type="entry name" value="Sensor histidine kinase WalK"/>
    <property type="match status" value="1"/>
</dbReference>
<accession>A0A4R7PEM8</accession>
<feature type="domain" description="PAC" evidence="10">
    <location>
        <begin position="322"/>
        <end position="374"/>
    </location>
</feature>
<keyword evidence="12" id="KW-1185">Reference proteome</keyword>
<dbReference type="SMART" id="SM00086">
    <property type="entry name" value="PAC"/>
    <property type="match status" value="1"/>
</dbReference>
<keyword evidence="4" id="KW-0808">Transferase</keyword>
<sequence>MSASFRPVGASSGREAGRELSEGDEAFAIRSVRPLGLTAVGSYSWASAHERLFNPLAALASPVPGVGSMSDMHGSGLTQTKEAFLDELDSRLRVLNDPHEVHRIAAHALGVRLNVDRCLYAVMLDDDDSFDVIGNYHLAAPTIVGRHRLSGFGTSVVEAMRQGQPWSVDNVGDDERLSEVFRETFRTISAAAGMCAPLWRDGQFVAFMAVHSVTPRRWSAEEMGLLVAVANRCWESIERARAERAARARENRFRALVEDSSQILWIAGLNGQIVEDSPSWRAFTGQSYEEFCGSGWTAAIHPEDFPDVMARTLEGVARQQGVDLEFRLRRASGDWAWVSEQIRPVRDPDGTLQEWVGLITDVSARKNNERGQVLLLQLDDSIRPMTQPEAIAGEGTRLLCEFLQVERSAYLDVAADQNTGTPLRDYAPQMPALGAGTPLRDYAPQMPALGGVHFMDDYGKVFADDMRSGRPHVLDDVARASLEPAVRQRYAALGIGAMINIPLRKDGRVVAIMGVYQAAPRAWTATERDLVLAVVNRCWESIERARITRELREADQRKDQFLATLAHELRNPLAPLQNALMIARDARSTLPPGRLFDLMDRQIQQLVRLVDDLLDISRISRGAIELKPETLPLDQILNTAIETAKPAIALAEHHLDIESAGALYVRGDSVRLTQIFANLLNNAAKYTPPRGHIRVSVQTLNDTVAVSVRDDGIGIAKDMQQRVFDMFTQVSQSRGHLQGGLGIGLSLVRNLVQLHGGSIEVFSDGNNLGSEFVVTLPLVAANRTLPAEAEDAVRLQGLRLLVVDDNRDSADSVGVLLRMMGADVTVCYSPLKALALIGGARPDLAFLDIGMPEMDGYALAREIRALPAFHTMQLVALTGWGQEGDRRRSREAGFDHHLTKPVDMGELERVLAPWLSVSGEAAPPTR</sequence>
<dbReference type="CDD" id="cd00075">
    <property type="entry name" value="HATPase"/>
    <property type="match status" value="1"/>
</dbReference>
<dbReference type="InterPro" id="IPR001610">
    <property type="entry name" value="PAC"/>
</dbReference>
<evidence type="ECO:0000259" key="9">
    <source>
        <dbReference type="PROSITE" id="PS50112"/>
    </source>
</evidence>
<proteinExistence type="predicted"/>
<evidence type="ECO:0000256" key="5">
    <source>
        <dbReference type="ARBA" id="ARBA00022777"/>
    </source>
</evidence>
<dbReference type="SUPFAM" id="SSF47384">
    <property type="entry name" value="Homodimeric domain of signal transducing histidine kinase"/>
    <property type="match status" value="1"/>
</dbReference>
<evidence type="ECO:0000313" key="11">
    <source>
        <dbReference type="EMBL" id="TDU32673.1"/>
    </source>
</evidence>
<dbReference type="Pfam" id="PF08447">
    <property type="entry name" value="PAS_3"/>
    <property type="match status" value="1"/>
</dbReference>
<dbReference type="InterPro" id="IPR003661">
    <property type="entry name" value="HisK_dim/P_dom"/>
</dbReference>
<dbReference type="FunFam" id="3.30.450.20:FF:000099">
    <property type="entry name" value="Sensory box sensor histidine kinase"/>
    <property type="match status" value="1"/>
</dbReference>
<dbReference type="CDD" id="cd00082">
    <property type="entry name" value="HisKA"/>
    <property type="match status" value="1"/>
</dbReference>
<dbReference type="InterPro" id="IPR000014">
    <property type="entry name" value="PAS"/>
</dbReference>
<dbReference type="InterPro" id="IPR011006">
    <property type="entry name" value="CheY-like_superfamily"/>
</dbReference>
<dbReference type="NCBIfam" id="TIGR00229">
    <property type="entry name" value="sensory_box"/>
    <property type="match status" value="1"/>
</dbReference>
<dbReference type="PROSITE" id="PS50110">
    <property type="entry name" value="RESPONSE_REGULATORY"/>
    <property type="match status" value="1"/>
</dbReference>
<dbReference type="InterPro" id="IPR036890">
    <property type="entry name" value="HATPase_C_sf"/>
</dbReference>
<evidence type="ECO:0000256" key="3">
    <source>
        <dbReference type="ARBA" id="ARBA00022553"/>
    </source>
</evidence>
<dbReference type="InterPro" id="IPR003018">
    <property type="entry name" value="GAF"/>
</dbReference>
<dbReference type="SUPFAM" id="SSF52172">
    <property type="entry name" value="CheY-like"/>
    <property type="match status" value="1"/>
</dbReference>
<dbReference type="Gene3D" id="3.30.450.20">
    <property type="entry name" value="PAS domain"/>
    <property type="match status" value="1"/>
</dbReference>
<evidence type="ECO:0000259" key="8">
    <source>
        <dbReference type="PROSITE" id="PS50110"/>
    </source>
</evidence>
<dbReference type="InterPro" id="IPR001789">
    <property type="entry name" value="Sig_transdc_resp-reg_receiver"/>
</dbReference>
<dbReference type="SMART" id="SM00388">
    <property type="entry name" value="HisKA"/>
    <property type="match status" value="1"/>
</dbReference>
<feature type="modified residue" description="4-aspartylphosphate" evidence="6">
    <location>
        <position position="848"/>
    </location>
</feature>
<dbReference type="GO" id="GO:0009927">
    <property type="term" value="F:histidine phosphotransfer kinase activity"/>
    <property type="evidence" value="ECO:0007669"/>
    <property type="project" value="TreeGrafter"/>
</dbReference>
<dbReference type="InterPro" id="IPR003594">
    <property type="entry name" value="HATPase_dom"/>
</dbReference>
<dbReference type="PROSITE" id="PS50109">
    <property type="entry name" value="HIS_KIN"/>
    <property type="match status" value="1"/>
</dbReference>
<organism evidence="11 12">
    <name type="scientific">Panacagrimonas perspica</name>
    <dbReference type="NCBI Taxonomy" id="381431"/>
    <lineage>
        <taxon>Bacteria</taxon>
        <taxon>Pseudomonadati</taxon>
        <taxon>Pseudomonadota</taxon>
        <taxon>Gammaproteobacteria</taxon>
        <taxon>Nevskiales</taxon>
        <taxon>Nevskiaceae</taxon>
        <taxon>Panacagrimonas</taxon>
    </lineage>
</organism>
<dbReference type="PANTHER" id="PTHR43047:SF72">
    <property type="entry name" value="OSMOSENSING HISTIDINE PROTEIN KINASE SLN1"/>
    <property type="match status" value="1"/>
</dbReference>
<comment type="caution">
    <text evidence="11">The sequence shown here is derived from an EMBL/GenBank/DDBJ whole genome shotgun (WGS) entry which is preliminary data.</text>
</comment>
<dbReference type="Gene3D" id="3.30.565.10">
    <property type="entry name" value="Histidine kinase-like ATPase, C-terminal domain"/>
    <property type="match status" value="1"/>
</dbReference>
<dbReference type="AlphaFoldDB" id="A0A4R7PEM8"/>
<dbReference type="Pfam" id="PF02518">
    <property type="entry name" value="HATPase_c"/>
    <property type="match status" value="1"/>
</dbReference>
<dbReference type="InterPro" id="IPR036097">
    <property type="entry name" value="HisK_dim/P_sf"/>
</dbReference>
<dbReference type="EMBL" id="SOBT01000008">
    <property type="protein sequence ID" value="TDU32673.1"/>
    <property type="molecule type" value="Genomic_DNA"/>
</dbReference>
<dbReference type="SUPFAM" id="SSF55785">
    <property type="entry name" value="PYP-like sensor domain (PAS domain)"/>
    <property type="match status" value="1"/>
</dbReference>
<dbReference type="Proteomes" id="UP000295341">
    <property type="component" value="Unassembled WGS sequence"/>
</dbReference>
<evidence type="ECO:0000259" key="7">
    <source>
        <dbReference type="PROSITE" id="PS50109"/>
    </source>
</evidence>
<feature type="domain" description="Histidine kinase" evidence="7">
    <location>
        <begin position="564"/>
        <end position="780"/>
    </location>
</feature>
<dbReference type="InterPro" id="IPR029016">
    <property type="entry name" value="GAF-like_dom_sf"/>
</dbReference>